<name>A0A450ZA91_9GAMM</name>
<dbReference type="AlphaFoldDB" id="A0A450ZA91"/>
<reference evidence="1" key="1">
    <citation type="submission" date="2019-02" db="EMBL/GenBank/DDBJ databases">
        <authorList>
            <person name="Gruber-Vodicka R. H."/>
            <person name="Seah K. B. B."/>
        </authorList>
    </citation>
    <scope>NUCLEOTIDE SEQUENCE</scope>
    <source>
        <strain evidence="1">BECK_BY1</strain>
    </source>
</reference>
<dbReference type="Gene3D" id="3.40.190.10">
    <property type="entry name" value="Periplasmic binding protein-like II"/>
    <property type="match status" value="2"/>
</dbReference>
<organism evidence="1">
    <name type="scientific">Candidatus Kentrum sp. TUN</name>
    <dbReference type="NCBI Taxonomy" id="2126343"/>
    <lineage>
        <taxon>Bacteria</taxon>
        <taxon>Pseudomonadati</taxon>
        <taxon>Pseudomonadota</taxon>
        <taxon>Gammaproteobacteria</taxon>
        <taxon>Candidatus Kentrum</taxon>
    </lineage>
</organism>
<dbReference type="Pfam" id="PF13379">
    <property type="entry name" value="NMT1_2"/>
    <property type="match status" value="1"/>
</dbReference>
<dbReference type="PANTHER" id="PTHR30024">
    <property type="entry name" value="ALIPHATIC SULFONATES-BINDING PROTEIN-RELATED"/>
    <property type="match status" value="1"/>
</dbReference>
<dbReference type="EMBL" id="CAADFX010000001">
    <property type="protein sequence ID" value="VFK50693.1"/>
    <property type="molecule type" value="Genomic_DNA"/>
</dbReference>
<sequence length="331" mass="36205">MKPKNKILISLLSIVAIIILVLSSNPSDTHHEGQAPQSSTKLKIGYVSIAAGLPLFVAEKYGYFQDAGFDTELVQFKSSNEIAIAAATNRIDLIGLAATNAVIDASVTSSTTFGAFLLNGYTKPSEEEKATDYLLARKGLTIAALKGKKIAFFPGSASRVFANLVFPKFGLDLEEIDYVEMSPPNWISSMETGVIDAVTAVEPFAQVLRDKGIVDVLVDGYYAEAMPDVPLSGAWFIEGHLSKEAEVRIYSVFQRSLEFIKTNRGKALLAFSDFTKISPDVYNKIGLNRWRLIGDDDAEESIRGFVDMLIAKGEIRQAPSSYLWVDPKTSQ</sequence>
<accession>A0A450ZA91</accession>
<evidence type="ECO:0000313" key="1">
    <source>
        <dbReference type="EMBL" id="VFK50693.1"/>
    </source>
</evidence>
<protein>
    <submittedName>
        <fullName evidence="1">NitT/TauT family transport system substrate-binding protein</fullName>
    </submittedName>
</protein>
<gene>
    <name evidence="1" type="ORF">BECKTUN1418D_GA0071000_100126</name>
</gene>
<proteinExistence type="predicted"/>
<dbReference type="SUPFAM" id="SSF53850">
    <property type="entry name" value="Periplasmic binding protein-like II"/>
    <property type="match status" value="1"/>
</dbReference>